<dbReference type="PANTHER" id="PTHR33495:SF2">
    <property type="entry name" value="ANTI-SIGMA FACTOR ANTAGONIST TM_1081-RELATED"/>
    <property type="match status" value="1"/>
</dbReference>
<dbReference type="Pfam" id="PF13466">
    <property type="entry name" value="STAS_2"/>
    <property type="match status" value="1"/>
</dbReference>
<dbReference type="Proteomes" id="UP000198253">
    <property type="component" value="Chromosome I"/>
</dbReference>
<evidence type="ECO:0000313" key="5">
    <source>
        <dbReference type="Proteomes" id="UP000198253"/>
    </source>
</evidence>
<dbReference type="PROSITE" id="PS50801">
    <property type="entry name" value="STAS"/>
    <property type="match status" value="1"/>
</dbReference>
<dbReference type="NCBIfam" id="TIGR00377">
    <property type="entry name" value="ant_ant_sig"/>
    <property type="match status" value="1"/>
</dbReference>
<evidence type="ECO:0000313" key="4">
    <source>
        <dbReference type="EMBL" id="SCF39540.1"/>
    </source>
</evidence>
<gene>
    <name evidence="4" type="ORF">GA0070618_6201</name>
</gene>
<evidence type="ECO:0000256" key="1">
    <source>
        <dbReference type="ARBA" id="ARBA00009013"/>
    </source>
</evidence>
<dbReference type="SUPFAM" id="SSF52091">
    <property type="entry name" value="SpoIIaa-like"/>
    <property type="match status" value="1"/>
</dbReference>
<dbReference type="PANTHER" id="PTHR33495">
    <property type="entry name" value="ANTI-SIGMA FACTOR ANTAGONIST TM_1081-RELATED-RELATED"/>
    <property type="match status" value="1"/>
</dbReference>
<dbReference type="InterPro" id="IPR002645">
    <property type="entry name" value="STAS_dom"/>
</dbReference>
<dbReference type="InterPro" id="IPR003658">
    <property type="entry name" value="Anti-sigma_ant"/>
</dbReference>
<evidence type="ECO:0000259" key="3">
    <source>
        <dbReference type="PROSITE" id="PS50801"/>
    </source>
</evidence>
<dbReference type="EMBL" id="LT607413">
    <property type="protein sequence ID" value="SCF39540.1"/>
    <property type="molecule type" value="Genomic_DNA"/>
</dbReference>
<dbReference type="AlphaFoldDB" id="A0A1C5A2W8"/>
<evidence type="ECO:0000256" key="2">
    <source>
        <dbReference type="RuleBase" id="RU003749"/>
    </source>
</evidence>
<organism evidence="4 5">
    <name type="scientific">Micromonospora echinospora</name>
    <name type="common">Micromonospora purpurea</name>
    <dbReference type="NCBI Taxonomy" id="1877"/>
    <lineage>
        <taxon>Bacteria</taxon>
        <taxon>Bacillati</taxon>
        <taxon>Actinomycetota</taxon>
        <taxon>Actinomycetes</taxon>
        <taxon>Micromonosporales</taxon>
        <taxon>Micromonosporaceae</taxon>
        <taxon>Micromonospora</taxon>
    </lineage>
</organism>
<dbReference type="InterPro" id="IPR058548">
    <property type="entry name" value="MlaB-like_STAS"/>
</dbReference>
<proteinExistence type="inferred from homology"/>
<feature type="domain" description="STAS" evidence="3">
    <location>
        <begin position="27"/>
        <end position="127"/>
    </location>
</feature>
<dbReference type="GO" id="GO:0043856">
    <property type="term" value="F:anti-sigma factor antagonist activity"/>
    <property type="evidence" value="ECO:0007669"/>
    <property type="project" value="InterPro"/>
</dbReference>
<protein>
    <recommendedName>
        <fullName evidence="2">Anti-sigma factor antagonist</fullName>
    </recommendedName>
</protein>
<name>A0A1C5A2W8_MICEC</name>
<dbReference type="InParanoid" id="A0A1C5A2W8"/>
<dbReference type="InterPro" id="IPR036513">
    <property type="entry name" value="STAS_dom_sf"/>
</dbReference>
<keyword evidence="5" id="KW-1185">Reference proteome</keyword>
<dbReference type="Gene3D" id="3.30.750.24">
    <property type="entry name" value="STAS domain"/>
    <property type="match status" value="1"/>
</dbReference>
<accession>A0A1C5A2W8</accession>
<sequence>MSVPQRRKPESTPLTMSIDDADSTAPLITVAGDLDFTTATPLRTALDHLLAARPPVIVLDFGGLLFIDSTGLAVIVHAWREGHQQGTVIRLRAVPRFLATILDITGVSGLLARTTREDEREQPATLA</sequence>
<dbReference type="CDD" id="cd07043">
    <property type="entry name" value="STAS_anti-anti-sigma_factors"/>
    <property type="match status" value="1"/>
</dbReference>
<comment type="similarity">
    <text evidence="1 2">Belongs to the anti-sigma-factor antagonist family.</text>
</comment>
<reference evidence="5" key="1">
    <citation type="submission" date="2016-06" db="EMBL/GenBank/DDBJ databases">
        <authorList>
            <person name="Varghese N."/>
            <person name="Submissions Spin"/>
        </authorList>
    </citation>
    <scope>NUCLEOTIDE SEQUENCE [LARGE SCALE GENOMIC DNA]</scope>
    <source>
        <strain evidence="5">DSM 43816</strain>
    </source>
</reference>